<evidence type="ECO:0000256" key="3">
    <source>
        <dbReference type="ARBA" id="ARBA00023098"/>
    </source>
</evidence>
<dbReference type="PANTHER" id="PTHR38764">
    <property type="entry name" value="ACYL CARRIER PROTEIN PHOSPHODIESTERASE"/>
    <property type="match status" value="1"/>
</dbReference>
<dbReference type="RefSeq" id="WP_070977443.1">
    <property type="nucleotide sequence ID" value="NZ_CP043420.1"/>
</dbReference>
<dbReference type="GO" id="GO:0006633">
    <property type="term" value="P:fatty acid biosynthetic process"/>
    <property type="evidence" value="ECO:0007669"/>
    <property type="project" value="UniProtKB-KW"/>
</dbReference>
<keyword evidence="1" id="KW-0444">Lipid biosynthesis</keyword>
<evidence type="ECO:0000256" key="4">
    <source>
        <dbReference type="ARBA" id="ARBA00023160"/>
    </source>
</evidence>
<protein>
    <submittedName>
        <fullName evidence="5">DUF479 domain-containing protein</fullName>
    </submittedName>
</protein>
<accession>A0A1S1NX04</accession>
<name>A0A1S1NX04_9GAMM</name>
<dbReference type="EMBL" id="CP043420">
    <property type="protein sequence ID" value="QEL11081.1"/>
    <property type="molecule type" value="Genomic_DNA"/>
</dbReference>
<keyword evidence="4" id="KW-0275">Fatty acid biosynthesis</keyword>
<dbReference type="KEGG" id="kuy:FY550_08030"/>
<evidence type="ECO:0000256" key="1">
    <source>
        <dbReference type="ARBA" id="ARBA00022516"/>
    </source>
</evidence>
<dbReference type="STRING" id="657387.BH688_04285"/>
<dbReference type="AlphaFoldDB" id="A0A1S1NX04"/>
<dbReference type="InterPro" id="IPR007431">
    <property type="entry name" value="ACP_PD"/>
</dbReference>
<organism evidence="5 6">
    <name type="scientific">Kushneria phosphatilytica</name>
    <dbReference type="NCBI Taxonomy" id="657387"/>
    <lineage>
        <taxon>Bacteria</taxon>
        <taxon>Pseudomonadati</taxon>
        <taxon>Pseudomonadota</taxon>
        <taxon>Gammaproteobacteria</taxon>
        <taxon>Oceanospirillales</taxon>
        <taxon>Halomonadaceae</taxon>
        <taxon>Kushneria</taxon>
    </lineage>
</organism>
<dbReference type="Pfam" id="PF04336">
    <property type="entry name" value="ACP_PD"/>
    <property type="match status" value="1"/>
</dbReference>
<evidence type="ECO:0000313" key="6">
    <source>
        <dbReference type="Proteomes" id="UP000322553"/>
    </source>
</evidence>
<sequence length="200" mass="22807">MNFLAHAALAESGSDDFLFGNLIADGIRGSHLNDWPEAVVQGIRYHRYVDATIDRHPATLALRRRITGPERRVAGIAFDLLWDHFLARDCIHEPDGRALIARSYQVLEKRQEKVPARLTNTVALLCQHDWLSRYSDFEFTCQAISGVGERLTGINRLARLIPWVRSHYPVLATTFREVWPDMLALRQEAEIIPAPIRSAR</sequence>
<gene>
    <name evidence="5" type="ORF">FY550_08030</name>
</gene>
<dbReference type="OrthoDB" id="8442777at2"/>
<dbReference type="GO" id="GO:0008770">
    <property type="term" value="F:[acyl-carrier-protein] phosphodiesterase activity"/>
    <property type="evidence" value="ECO:0007669"/>
    <property type="project" value="InterPro"/>
</dbReference>
<reference evidence="5 6" key="1">
    <citation type="submission" date="2019-08" db="EMBL/GenBank/DDBJ databases">
        <title>Complete genome sequence of Kushneria sp. YCWA18, a halophilic phosphate-solubilizing bacterium isolated from Daqiao saltern in China.</title>
        <authorList>
            <person name="Du G.-X."/>
            <person name="Qu L.-Y."/>
        </authorList>
    </citation>
    <scope>NUCLEOTIDE SEQUENCE [LARGE SCALE GENOMIC DNA]</scope>
    <source>
        <strain evidence="5 6">YCWA18</strain>
    </source>
</reference>
<evidence type="ECO:0000256" key="2">
    <source>
        <dbReference type="ARBA" id="ARBA00022801"/>
    </source>
</evidence>
<keyword evidence="4" id="KW-0276">Fatty acid metabolism</keyword>
<keyword evidence="3" id="KW-0443">Lipid metabolism</keyword>
<dbReference type="Proteomes" id="UP000322553">
    <property type="component" value="Chromosome"/>
</dbReference>
<keyword evidence="6" id="KW-1185">Reference proteome</keyword>
<evidence type="ECO:0000313" key="5">
    <source>
        <dbReference type="EMBL" id="QEL11081.1"/>
    </source>
</evidence>
<dbReference type="PANTHER" id="PTHR38764:SF1">
    <property type="entry name" value="ACYL CARRIER PROTEIN PHOSPHODIESTERASE"/>
    <property type="match status" value="1"/>
</dbReference>
<keyword evidence="2" id="KW-0378">Hydrolase</keyword>
<proteinExistence type="predicted"/>